<dbReference type="EMBL" id="MSFN02000001">
    <property type="protein sequence ID" value="PTU24434.1"/>
    <property type="molecule type" value="Genomic_DNA"/>
</dbReference>
<evidence type="ECO:0000256" key="1">
    <source>
        <dbReference type="SAM" id="Phobius"/>
    </source>
</evidence>
<keyword evidence="1" id="KW-0812">Transmembrane</keyword>
<dbReference type="GeneID" id="63810195"/>
<dbReference type="AlphaFoldDB" id="A0A2T5M7D7"/>
<feature type="transmembrane region" description="Helical" evidence="1">
    <location>
        <begin position="7"/>
        <end position="28"/>
    </location>
</feature>
<dbReference type="RefSeq" id="XP_040755826.1">
    <property type="nucleotide sequence ID" value="XM_040893313.1"/>
</dbReference>
<evidence type="ECO:0000313" key="3">
    <source>
        <dbReference type="Proteomes" id="UP000244073"/>
    </source>
</evidence>
<accession>A0A2T5M7D7</accession>
<evidence type="ECO:0000313" key="2">
    <source>
        <dbReference type="EMBL" id="PTU24434.1"/>
    </source>
</evidence>
<dbReference type="VEuPathDB" id="FungiDB:P175DRAFT_0428638"/>
<dbReference type="Proteomes" id="UP000244073">
    <property type="component" value="Unassembled WGS sequence"/>
</dbReference>
<keyword evidence="1" id="KW-1133">Transmembrane helix</keyword>
<protein>
    <submittedName>
        <fullName evidence="2">Uncharacterized protein</fullName>
    </submittedName>
</protein>
<name>A0A2T5M7D7_9EURO</name>
<feature type="non-terminal residue" evidence="2">
    <location>
        <position position="1"/>
    </location>
</feature>
<proteinExistence type="predicted"/>
<reference evidence="2 3" key="1">
    <citation type="journal article" date="2018" name="Proc. Natl. Acad. Sci. U.S.A.">
        <title>Linking secondary metabolites to gene clusters through genome sequencing of six diverse Aspergillus species.</title>
        <authorList>
            <person name="Kaerboelling I."/>
            <person name="Vesth T.C."/>
            <person name="Frisvad J.C."/>
            <person name="Nybo J.L."/>
            <person name="Theobald S."/>
            <person name="Kuo A."/>
            <person name="Bowyer P."/>
            <person name="Matsuda Y."/>
            <person name="Mondo S."/>
            <person name="Lyhne E.K."/>
            <person name="Kogle M.E."/>
            <person name="Clum A."/>
            <person name="Lipzen A."/>
            <person name="Salamov A."/>
            <person name="Ngan C.Y."/>
            <person name="Daum C."/>
            <person name="Chiniquy J."/>
            <person name="Barry K."/>
            <person name="LaButti K."/>
            <person name="Haridas S."/>
            <person name="Simmons B.A."/>
            <person name="Magnuson J.K."/>
            <person name="Mortensen U.H."/>
            <person name="Larsen T.O."/>
            <person name="Grigoriev I.V."/>
            <person name="Baker S.E."/>
            <person name="Andersen M.R."/>
        </authorList>
    </citation>
    <scope>NUCLEOTIDE SEQUENCE [LARGE SCALE GENOMIC DNA]</scope>
    <source>
        <strain evidence="2 3">IBT 24754</strain>
    </source>
</reference>
<keyword evidence="1" id="KW-0472">Membrane</keyword>
<sequence>QDISIDFIIYLLLNNNYNIILVIINYLIKIKYFLSYIKIINIKGVANLYLKYI</sequence>
<comment type="caution">
    <text evidence="2">The sequence shown here is derived from an EMBL/GenBank/DDBJ whole genome shotgun (WGS) entry which is preliminary data.</text>
</comment>
<organism evidence="2 3">
    <name type="scientific">Aspergillus ochraceoroseus IBT 24754</name>
    <dbReference type="NCBI Taxonomy" id="1392256"/>
    <lineage>
        <taxon>Eukaryota</taxon>
        <taxon>Fungi</taxon>
        <taxon>Dikarya</taxon>
        <taxon>Ascomycota</taxon>
        <taxon>Pezizomycotina</taxon>
        <taxon>Eurotiomycetes</taxon>
        <taxon>Eurotiomycetidae</taxon>
        <taxon>Eurotiales</taxon>
        <taxon>Aspergillaceae</taxon>
        <taxon>Aspergillus</taxon>
        <taxon>Aspergillus subgen. Nidulantes</taxon>
    </lineage>
</organism>
<gene>
    <name evidence="2" type="ORF">P175DRAFT_0428638</name>
</gene>